<dbReference type="AlphaFoldDB" id="A0A8J5FT55"/>
<dbReference type="PRINTS" id="PR00724">
    <property type="entry name" value="CRBOXYPTASEC"/>
</dbReference>
<dbReference type="Proteomes" id="UP000734854">
    <property type="component" value="Unassembled WGS sequence"/>
</dbReference>
<organism evidence="4 5">
    <name type="scientific">Zingiber officinale</name>
    <name type="common">Ginger</name>
    <name type="synonym">Amomum zingiber</name>
    <dbReference type="NCBI Taxonomy" id="94328"/>
    <lineage>
        <taxon>Eukaryota</taxon>
        <taxon>Viridiplantae</taxon>
        <taxon>Streptophyta</taxon>
        <taxon>Embryophyta</taxon>
        <taxon>Tracheophyta</taxon>
        <taxon>Spermatophyta</taxon>
        <taxon>Magnoliopsida</taxon>
        <taxon>Liliopsida</taxon>
        <taxon>Zingiberales</taxon>
        <taxon>Zingiberaceae</taxon>
        <taxon>Zingiber</taxon>
    </lineage>
</organism>
<keyword evidence="2" id="KW-0325">Glycoprotein</keyword>
<evidence type="ECO:0008006" key="6">
    <source>
        <dbReference type="Google" id="ProtNLM"/>
    </source>
</evidence>
<feature type="signal peptide" evidence="3">
    <location>
        <begin position="1"/>
        <end position="22"/>
    </location>
</feature>
<dbReference type="InterPro" id="IPR029058">
    <property type="entry name" value="AB_hydrolase_fold"/>
</dbReference>
<protein>
    <recommendedName>
        <fullName evidence="6">Serine carboxypeptidase</fullName>
    </recommendedName>
</protein>
<comment type="similarity">
    <text evidence="1">Belongs to the peptidase S10 family.</text>
</comment>
<reference evidence="4 5" key="1">
    <citation type="submission" date="2020-08" db="EMBL/GenBank/DDBJ databases">
        <title>Plant Genome Project.</title>
        <authorList>
            <person name="Zhang R.-G."/>
        </authorList>
    </citation>
    <scope>NUCLEOTIDE SEQUENCE [LARGE SCALE GENOMIC DNA]</scope>
    <source>
        <tissue evidence="4">Rhizome</tissue>
    </source>
</reference>
<dbReference type="Pfam" id="PF00450">
    <property type="entry name" value="Peptidase_S10"/>
    <property type="match status" value="3"/>
</dbReference>
<feature type="chain" id="PRO_5035174443" description="Serine carboxypeptidase" evidence="3">
    <location>
        <begin position="23"/>
        <end position="949"/>
    </location>
</feature>
<name>A0A8J5FT55_ZINOF</name>
<dbReference type="SUPFAM" id="SSF53474">
    <property type="entry name" value="alpha/beta-Hydrolases"/>
    <property type="match status" value="2"/>
</dbReference>
<sequence length="949" mass="107998">MMANAPLFFPLIFICFFSSAPSASVITHLPGFRGSLPFYLETGYVEVDRENGGELFYYFIQSESKPAEDPLSPEICDSRVQRELAELSVQSLFLDQGDFFLFSNRGRNWMHAFDPVYVKTYMQVANVIFVDSPTGSGFSYSRKNEGYDANDTSWSEQAYKFLIQWLVEHPQFISNPLYIAGDSYAGKIVPIVAKRVMDDIDEGKESLFNLQGYLVGNPFTGGEVDRNSQIPYAHNMGIISDDLFEMTQRCCVGQDYRTPTNSQCAKYLDTYDNGHILEMACAPDYERNHLQHRMCATSDKRNSKQNLHFLQPPPLPDLSCRSYAYVLSYYWANSKTVRKALDIKQGTIKEWVRCNFTLPYTYRYDSNIDYHLSLLHRGYRALVYSGDHDMVIPFLGTRQWIKSLNSSIIDNWRSWLVDGQVAGYTMAYSNNLTFATVKGAGHTAPEYKPKECQAMISRHNYADFSGGILLLLPRDCDHATVRQEEEDDGDRSPVFSTHLDLPLFLLLCSIGLGDHPFAWIPRPFALLLRDRVWYVEVDKENGGELFYYFIQSESKPAEDPLFLWLTGGPRCSAFSGLVFEIGPLKFVTAEYNGSLPSLLYNPYSWTKVANVIFVDSPMGSGFSYSRKDQGYDANDMSWSEQTYKFLIQWLVEHPQFISNPLYITGDSYAGKVVPIVAKRVMNGINEGKEPLLNLQGYLIGNPVTGGKVDKNSQLPYAHGMGIISDDLFEMTQRSCLGQDYRIPTSSQCVKYLDTYDNGHILEMACAPDIEANHLHRRMCATSDKRNLKQNLHFLRPPPLPDLSCRTYAYVLSYYWANSKTVRKALAIKQGTIKEWVRCNFALPYTHGFGSNIDYHLSLLQRGYRALVYSGDHDLVIPFLGTRQWIKSLNSSIIDNWRSWFVDGQVAGYTMAYSNNLTFATVKGAGHTAPEYKPKECQSMISRWIANVPL</sequence>
<dbReference type="GO" id="GO:0019748">
    <property type="term" value="P:secondary metabolic process"/>
    <property type="evidence" value="ECO:0007669"/>
    <property type="project" value="TreeGrafter"/>
</dbReference>
<evidence type="ECO:0000256" key="2">
    <source>
        <dbReference type="ARBA" id="ARBA00023180"/>
    </source>
</evidence>
<evidence type="ECO:0000256" key="1">
    <source>
        <dbReference type="ARBA" id="ARBA00009431"/>
    </source>
</evidence>
<dbReference type="GO" id="GO:0004185">
    <property type="term" value="F:serine-type carboxypeptidase activity"/>
    <property type="evidence" value="ECO:0007669"/>
    <property type="project" value="InterPro"/>
</dbReference>
<dbReference type="InterPro" id="IPR033124">
    <property type="entry name" value="Ser_caboxypep_his_AS"/>
</dbReference>
<keyword evidence="3" id="KW-0732">Signal</keyword>
<proteinExistence type="inferred from homology"/>
<evidence type="ECO:0000256" key="3">
    <source>
        <dbReference type="SAM" id="SignalP"/>
    </source>
</evidence>
<dbReference type="PROSITE" id="PS00560">
    <property type="entry name" value="CARBOXYPEPT_SER_HIS"/>
    <property type="match status" value="2"/>
</dbReference>
<dbReference type="InterPro" id="IPR001563">
    <property type="entry name" value="Peptidase_S10"/>
</dbReference>
<dbReference type="FunFam" id="3.40.50.1820:FF:000072">
    <property type="entry name" value="Serine carboxypeptidase-like 19"/>
    <property type="match status" value="1"/>
</dbReference>
<evidence type="ECO:0000313" key="5">
    <source>
        <dbReference type="Proteomes" id="UP000734854"/>
    </source>
</evidence>
<dbReference type="PANTHER" id="PTHR11802">
    <property type="entry name" value="SERINE PROTEASE FAMILY S10 SERINE CARBOXYPEPTIDASE"/>
    <property type="match status" value="1"/>
</dbReference>
<dbReference type="PANTHER" id="PTHR11802:SF461">
    <property type="entry name" value="OS02G0687900 PROTEIN"/>
    <property type="match status" value="1"/>
</dbReference>
<comment type="caution">
    <text evidence="4">The sequence shown here is derived from an EMBL/GenBank/DDBJ whole genome shotgun (WGS) entry which is preliminary data.</text>
</comment>
<dbReference type="EMBL" id="JACMSC010000014">
    <property type="protein sequence ID" value="KAG6490001.1"/>
    <property type="molecule type" value="Genomic_DNA"/>
</dbReference>
<dbReference type="GO" id="GO:0006508">
    <property type="term" value="P:proteolysis"/>
    <property type="evidence" value="ECO:0007669"/>
    <property type="project" value="InterPro"/>
</dbReference>
<evidence type="ECO:0000313" key="4">
    <source>
        <dbReference type="EMBL" id="KAG6490001.1"/>
    </source>
</evidence>
<keyword evidence="5" id="KW-1185">Reference proteome</keyword>
<gene>
    <name evidence="4" type="ORF">ZIOFF_051283</name>
</gene>
<dbReference type="GO" id="GO:0016747">
    <property type="term" value="F:acyltransferase activity, transferring groups other than amino-acyl groups"/>
    <property type="evidence" value="ECO:0007669"/>
    <property type="project" value="TreeGrafter"/>
</dbReference>
<accession>A0A8J5FT55</accession>
<dbReference type="Gene3D" id="3.40.50.1820">
    <property type="entry name" value="alpha/beta hydrolase"/>
    <property type="match status" value="2"/>
</dbReference>